<evidence type="ECO:0000259" key="3">
    <source>
        <dbReference type="Pfam" id="PF24626"/>
    </source>
</evidence>
<feature type="domain" description="Reverse transcriptase/retrotransposon-derived protein RNase H-like" evidence="2">
    <location>
        <begin position="65"/>
        <end position="115"/>
    </location>
</feature>
<name>A0ABQ4YGF4_9ASTR</name>
<evidence type="ECO:0000313" key="5">
    <source>
        <dbReference type="Proteomes" id="UP001151760"/>
    </source>
</evidence>
<dbReference type="InterPro" id="IPR050951">
    <property type="entry name" value="Retrovirus_Pol_polyprotein"/>
</dbReference>
<sequence length="242" mass="28158">MIGSQGIHVHPAKIESIKECATPTTPTEIRQFLGLTSYYRRFIEGFSKIVKPLAKLTQKYVKFDWEEKVESTFQLLKQKLSSAPILALPEGTKNFVFYCDASHKRLRAVLMQKEKILNAQVEAIKEENIKEESLRGMDKEFETRPDGTYCFMKRNSNRMQAARDRQKSYADVRCKPLEFQLRDRVMLKVSPWKDVIRFGKRGKLNPRYIRPFKVLAKVGPVAYRVKLSQELSSVHNSSMYQT</sequence>
<dbReference type="Gene3D" id="3.30.70.270">
    <property type="match status" value="1"/>
</dbReference>
<organism evidence="4 5">
    <name type="scientific">Tanacetum coccineum</name>
    <dbReference type="NCBI Taxonomy" id="301880"/>
    <lineage>
        <taxon>Eukaryota</taxon>
        <taxon>Viridiplantae</taxon>
        <taxon>Streptophyta</taxon>
        <taxon>Embryophyta</taxon>
        <taxon>Tracheophyta</taxon>
        <taxon>Spermatophyta</taxon>
        <taxon>Magnoliopsida</taxon>
        <taxon>eudicotyledons</taxon>
        <taxon>Gunneridae</taxon>
        <taxon>Pentapetalae</taxon>
        <taxon>asterids</taxon>
        <taxon>campanulids</taxon>
        <taxon>Asterales</taxon>
        <taxon>Asteraceae</taxon>
        <taxon>Asteroideae</taxon>
        <taxon>Anthemideae</taxon>
        <taxon>Anthemidinae</taxon>
        <taxon>Tanacetum</taxon>
    </lineage>
</organism>
<evidence type="ECO:0000313" key="4">
    <source>
        <dbReference type="EMBL" id="GJS76536.1"/>
    </source>
</evidence>
<feature type="domain" description="Tf2-1-like SH3-like" evidence="3">
    <location>
        <begin position="183"/>
        <end position="236"/>
    </location>
</feature>
<reference evidence="4" key="1">
    <citation type="journal article" date="2022" name="Int. J. Mol. Sci.">
        <title>Draft Genome of Tanacetum Coccineum: Genomic Comparison of Closely Related Tanacetum-Family Plants.</title>
        <authorList>
            <person name="Yamashiro T."/>
            <person name="Shiraishi A."/>
            <person name="Nakayama K."/>
            <person name="Satake H."/>
        </authorList>
    </citation>
    <scope>NUCLEOTIDE SEQUENCE</scope>
</reference>
<dbReference type="InterPro" id="IPR041577">
    <property type="entry name" value="RT_RNaseH_2"/>
</dbReference>
<keyword evidence="5" id="KW-1185">Reference proteome</keyword>
<dbReference type="PANTHER" id="PTHR37984:SF5">
    <property type="entry name" value="PROTEIN NYNRIN-LIKE"/>
    <property type="match status" value="1"/>
</dbReference>
<protein>
    <submittedName>
        <fullName evidence="4">Reverse transcriptase domain-containing protein</fullName>
    </submittedName>
</protein>
<reference evidence="4" key="2">
    <citation type="submission" date="2022-01" db="EMBL/GenBank/DDBJ databases">
        <authorList>
            <person name="Yamashiro T."/>
            <person name="Shiraishi A."/>
            <person name="Satake H."/>
            <person name="Nakayama K."/>
        </authorList>
    </citation>
    <scope>NUCLEOTIDE SEQUENCE</scope>
</reference>
<keyword evidence="4" id="KW-0695">RNA-directed DNA polymerase</keyword>
<dbReference type="EMBL" id="BQNB010010382">
    <property type="protein sequence ID" value="GJS76536.1"/>
    <property type="molecule type" value="Genomic_DNA"/>
</dbReference>
<keyword evidence="4" id="KW-0548">Nucleotidyltransferase</keyword>
<keyword evidence="4" id="KW-0808">Transferase</keyword>
<comment type="caution">
    <text evidence="4">The sequence shown here is derived from an EMBL/GenBank/DDBJ whole genome shotgun (WGS) entry which is preliminary data.</text>
</comment>
<dbReference type="InterPro" id="IPR043502">
    <property type="entry name" value="DNA/RNA_pol_sf"/>
</dbReference>
<dbReference type="Pfam" id="PF17919">
    <property type="entry name" value="RT_RNaseH_2"/>
    <property type="match status" value="1"/>
</dbReference>
<accession>A0ABQ4YGF4</accession>
<gene>
    <name evidence="4" type="ORF">Tco_0726417</name>
</gene>
<dbReference type="GO" id="GO:0003964">
    <property type="term" value="F:RNA-directed DNA polymerase activity"/>
    <property type="evidence" value="ECO:0007669"/>
    <property type="project" value="UniProtKB-KW"/>
</dbReference>
<proteinExistence type="predicted"/>
<dbReference type="InterPro" id="IPR056924">
    <property type="entry name" value="SH3_Tf2-1"/>
</dbReference>
<keyword evidence="1" id="KW-0511">Multifunctional enzyme</keyword>
<dbReference type="Pfam" id="PF24626">
    <property type="entry name" value="SH3_Tf2-1"/>
    <property type="match status" value="1"/>
</dbReference>
<dbReference type="SUPFAM" id="SSF56672">
    <property type="entry name" value="DNA/RNA polymerases"/>
    <property type="match status" value="1"/>
</dbReference>
<dbReference type="PANTHER" id="PTHR37984">
    <property type="entry name" value="PROTEIN CBG26694"/>
    <property type="match status" value="1"/>
</dbReference>
<dbReference type="InterPro" id="IPR043128">
    <property type="entry name" value="Rev_trsase/Diguanyl_cyclase"/>
</dbReference>
<evidence type="ECO:0000256" key="1">
    <source>
        <dbReference type="ARBA" id="ARBA00023268"/>
    </source>
</evidence>
<dbReference type="Proteomes" id="UP001151760">
    <property type="component" value="Unassembled WGS sequence"/>
</dbReference>
<evidence type="ECO:0000259" key="2">
    <source>
        <dbReference type="Pfam" id="PF17919"/>
    </source>
</evidence>